<organism evidence="3 4">
    <name type="scientific">Pradoshia eiseniae</name>
    <dbReference type="NCBI Taxonomy" id="2064768"/>
    <lineage>
        <taxon>Bacteria</taxon>
        <taxon>Bacillati</taxon>
        <taxon>Bacillota</taxon>
        <taxon>Bacilli</taxon>
        <taxon>Bacillales</taxon>
        <taxon>Bacillaceae</taxon>
        <taxon>Pradoshia</taxon>
    </lineage>
</organism>
<evidence type="ECO:0000256" key="1">
    <source>
        <dbReference type="SAM" id="Phobius"/>
    </source>
</evidence>
<dbReference type="RefSeq" id="WP_104847612.1">
    <property type="nucleotide sequence ID" value="NZ_PKOZ01000001.1"/>
</dbReference>
<sequence>MKEGKYGPSYDRIIRICSIILFLLTSFLLVSCTKDEKNHIDTVDTRERDNKPLMKVTEEELIETAGWLSQDEILTIEQDDEGQAVYLHQFNEKEPTELFRTSDAIMSADASTSGEYVAITHSNKSDSATLLIISRDGKKVLSREVISSYVLFEWDNTIDYQERLLVMALKEDWSYDSLLINAETTEETQLSLPKPFIQWIDDEYIAYIGDATETGETVHQYDLEMEEDKVIHEDAVGVFSKYGKTIIATVNEGKSSMILKVYTDGDFGRPVQEIEIPAIAHEEEYLMPYMDVPEDSDSIFILAPLTGEASSLFELFKWDLRSNERERIIDRINNEPIACNADGTYCLYGHLLDSIIDLREKTIEKFSQAEIM</sequence>
<evidence type="ECO:0000259" key="2">
    <source>
        <dbReference type="Pfam" id="PF21101"/>
    </source>
</evidence>
<feature type="domain" description="YqgU-like 6-bladed beta-propeller" evidence="2">
    <location>
        <begin position="95"/>
        <end position="349"/>
    </location>
</feature>
<keyword evidence="4" id="KW-1185">Reference proteome</keyword>
<reference evidence="3 4" key="1">
    <citation type="submission" date="2017-12" db="EMBL/GenBank/DDBJ databases">
        <title>Taxonomic description and draft genome of Pradoshia cofamensis Gen. nov., sp. nov., a thermotolerant bacillale isolated from anterior gut of earthworm Eisenia fetida.</title>
        <authorList>
            <person name="Saha T."/>
            <person name="Chakraborty R."/>
        </authorList>
    </citation>
    <scope>NUCLEOTIDE SEQUENCE [LARGE SCALE GENOMIC DNA]</scope>
    <source>
        <strain evidence="3 4">EAG3</strain>
    </source>
</reference>
<dbReference type="Pfam" id="PF21101">
    <property type="entry name" value="YqgU"/>
    <property type="match status" value="1"/>
</dbReference>
<keyword evidence="1" id="KW-0812">Transmembrane</keyword>
<feature type="transmembrane region" description="Helical" evidence="1">
    <location>
        <begin position="12"/>
        <end position="30"/>
    </location>
</feature>
<dbReference type="InterPro" id="IPR048421">
    <property type="entry name" value="YqgU_beta-prop"/>
</dbReference>
<dbReference type="Proteomes" id="UP000239663">
    <property type="component" value="Unassembled WGS sequence"/>
</dbReference>
<accession>A0A2S7N3E9</accession>
<dbReference type="SUPFAM" id="SSF82171">
    <property type="entry name" value="DPP6 N-terminal domain-like"/>
    <property type="match status" value="1"/>
</dbReference>
<dbReference type="EMBL" id="PKOZ01000001">
    <property type="protein sequence ID" value="PQD96515.1"/>
    <property type="molecule type" value="Genomic_DNA"/>
</dbReference>
<dbReference type="AlphaFoldDB" id="A0A2S7N3E9"/>
<evidence type="ECO:0000313" key="4">
    <source>
        <dbReference type="Proteomes" id="UP000239663"/>
    </source>
</evidence>
<keyword evidence="1" id="KW-0472">Membrane</keyword>
<gene>
    <name evidence="3" type="ORF">CYL18_01045</name>
</gene>
<keyword evidence="1" id="KW-1133">Transmembrane helix</keyword>
<dbReference type="OrthoDB" id="2168335at2"/>
<comment type="caution">
    <text evidence="3">The sequence shown here is derived from an EMBL/GenBank/DDBJ whole genome shotgun (WGS) entry which is preliminary data.</text>
</comment>
<name>A0A2S7N3E9_9BACI</name>
<dbReference type="PROSITE" id="PS51257">
    <property type="entry name" value="PROKAR_LIPOPROTEIN"/>
    <property type="match status" value="1"/>
</dbReference>
<proteinExistence type="predicted"/>
<protein>
    <recommendedName>
        <fullName evidence="2">YqgU-like 6-bladed beta-propeller domain-containing protein</fullName>
    </recommendedName>
</protein>
<evidence type="ECO:0000313" key="3">
    <source>
        <dbReference type="EMBL" id="PQD96515.1"/>
    </source>
</evidence>